<dbReference type="Proteomes" id="UP000324222">
    <property type="component" value="Unassembled WGS sequence"/>
</dbReference>
<evidence type="ECO:0000313" key="1">
    <source>
        <dbReference type="EMBL" id="MPC35570.1"/>
    </source>
</evidence>
<proteinExistence type="predicted"/>
<dbReference type="EMBL" id="VSRR010003305">
    <property type="protein sequence ID" value="MPC35570.1"/>
    <property type="molecule type" value="Genomic_DNA"/>
</dbReference>
<reference evidence="1 2" key="1">
    <citation type="submission" date="2019-05" db="EMBL/GenBank/DDBJ databases">
        <title>Another draft genome of Portunus trituberculatus and its Hox gene families provides insights of decapod evolution.</title>
        <authorList>
            <person name="Jeong J.-H."/>
            <person name="Song I."/>
            <person name="Kim S."/>
            <person name="Choi T."/>
            <person name="Kim D."/>
            <person name="Ryu S."/>
            <person name="Kim W."/>
        </authorList>
    </citation>
    <scope>NUCLEOTIDE SEQUENCE [LARGE SCALE GENOMIC DNA]</scope>
    <source>
        <tissue evidence="1">Muscle</tissue>
    </source>
</reference>
<keyword evidence="2" id="KW-1185">Reference proteome</keyword>
<accession>A0A5B7ELX9</accession>
<evidence type="ECO:0000313" key="2">
    <source>
        <dbReference type="Proteomes" id="UP000324222"/>
    </source>
</evidence>
<organism evidence="1 2">
    <name type="scientific">Portunus trituberculatus</name>
    <name type="common">Swimming crab</name>
    <name type="synonym">Neptunus trituberculatus</name>
    <dbReference type="NCBI Taxonomy" id="210409"/>
    <lineage>
        <taxon>Eukaryota</taxon>
        <taxon>Metazoa</taxon>
        <taxon>Ecdysozoa</taxon>
        <taxon>Arthropoda</taxon>
        <taxon>Crustacea</taxon>
        <taxon>Multicrustacea</taxon>
        <taxon>Malacostraca</taxon>
        <taxon>Eumalacostraca</taxon>
        <taxon>Eucarida</taxon>
        <taxon>Decapoda</taxon>
        <taxon>Pleocyemata</taxon>
        <taxon>Brachyura</taxon>
        <taxon>Eubrachyura</taxon>
        <taxon>Portunoidea</taxon>
        <taxon>Portunidae</taxon>
        <taxon>Portuninae</taxon>
        <taxon>Portunus</taxon>
    </lineage>
</organism>
<sequence length="72" mass="8225">MRNTEKETLEDIIIFSNTKDMNATEIMEKDVEDALRKIKFGKAGGTDGILGEFIKHGGIKLKKKLRKLFEKL</sequence>
<gene>
    <name evidence="1" type="ORF">E2C01_028995</name>
</gene>
<name>A0A5B7ELX9_PORTR</name>
<comment type="caution">
    <text evidence="1">The sequence shown here is derived from an EMBL/GenBank/DDBJ whole genome shotgun (WGS) entry which is preliminary data.</text>
</comment>
<protein>
    <submittedName>
        <fullName evidence="1">Uncharacterized protein</fullName>
    </submittedName>
</protein>
<dbReference type="AlphaFoldDB" id="A0A5B7ELX9"/>